<gene>
    <name evidence="1" type="ORF">PILCRDRAFT_14542</name>
</gene>
<reference evidence="1 2" key="1">
    <citation type="submission" date="2014-04" db="EMBL/GenBank/DDBJ databases">
        <authorList>
            <consortium name="DOE Joint Genome Institute"/>
            <person name="Kuo A."/>
            <person name="Tarkka M."/>
            <person name="Buscot F."/>
            <person name="Kohler A."/>
            <person name="Nagy L.G."/>
            <person name="Floudas D."/>
            <person name="Copeland A."/>
            <person name="Barry K.W."/>
            <person name="Cichocki N."/>
            <person name="Veneault-Fourrey C."/>
            <person name="LaButti K."/>
            <person name="Lindquist E.A."/>
            <person name="Lipzen A."/>
            <person name="Lundell T."/>
            <person name="Morin E."/>
            <person name="Murat C."/>
            <person name="Sun H."/>
            <person name="Tunlid A."/>
            <person name="Henrissat B."/>
            <person name="Grigoriev I.V."/>
            <person name="Hibbett D.S."/>
            <person name="Martin F."/>
            <person name="Nordberg H.P."/>
            <person name="Cantor M.N."/>
            <person name="Hua S.X."/>
        </authorList>
    </citation>
    <scope>NUCLEOTIDE SEQUENCE [LARGE SCALE GENOMIC DNA]</scope>
    <source>
        <strain evidence="1 2">F 1598</strain>
    </source>
</reference>
<reference evidence="2" key="2">
    <citation type="submission" date="2015-01" db="EMBL/GenBank/DDBJ databases">
        <title>Evolutionary Origins and Diversification of the Mycorrhizal Mutualists.</title>
        <authorList>
            <consortium name="DOE Joint Genome Institute"/>
            <consortium name="Mycorrhizal Genomics Consortium"/>
            <person name="Kohler A."/>
            <person name="Kuo A."/>
            <person name="Nagy L.G."/>
            <person name="Floudas D."/>
            <person name="Copeland A."/>
            <person name="Barry K.W."/>
            <person name="Cichocki N."/>
            <person name="Veneault-Fourrey C."/>
            <person name="LaButti K."/>
            <person name="Lindquist E.A."/>
            <person name="Lipzen A."/>
            <person name="Lundell T."/>
            <person name="Morin E."/>
            <person name="Murat C."/>
            <person name="Riley R."/>
            <person name="Ohm R."/>
            <person name="Sun H."/>
            <person name="Tunlid A."/>
            <person name="Henrissat B."/>
            <person name="Grigoriev I.V."/>
            <person name="Hibbett D.S."/>
            <person name="Martin F."/>
        </authorList>
    </citation>
    <scope>NUCLEOTIDE SEQUENCE [LARGE SCALE GENOMIC DNA]</scope>
    <source>
        <strain evidence="2">F 1598</strain>
    </source>
</reference>
<organism evidence="1 2">
    <name type="scientific">Piloderma croceum (strain F 1598)</name>
    <dbReference type="NCBI Taxonomy" id="765440"/>
    <lineage>
        <taxon>Eukaryota</taxon>
        <taxon>Fungi</taxon>
        <taxon>Dikarya</taxon>
        <taxon>Basidiomycota</taxon>
        <taxon>Agaricomycotina</taxon>
        <taxon>Agaricomycetes</taxon>
        <taxon>Agaricomycetidae</taxon>
        <taxon>Atheliales</taxon>
        <taxon>Atheliaceae</taxon>
        <taxon>Piloderma</taxon>
    </lineage>
</organism>
<dbReference type="EMBL" id="KN833063">
    <property type="protein sequence ID" value="KIM74279.1"/>
    <property type="molecule type" value="Genomic_DNA"/>
</dbReference>
<dbReference type="HOGENOM" id="CLU_1138384_0_0_1"/>
<evidence type="ECO:0000313" key="2">
    <source>
        <dbReference type="Proteomes" id="UP000054166"/>
    </source>
</evidence>
<evidence type="ECO:0000313" key="1">
    <source>
        <dbReference type="EMBL" id="KIM74279.1"/>
    </source>
</evidence>
<sequence>MNFLETLLSKHSQERFKVMERRPYPFKYLYPPSKVLANAVDVEAKKDWYDMYEDIVTNLPKKVKVLIDIKAIKQSCCLNDKDPHVEDDEEPFGADGITELESQLAHFRVLLEKKWGHDHDNSFTYFPPDGSYSLPLTPYMLKEWARALYDGADLVSVSVPPNTVMFDLSAWVAVLNPVGHAQARSIVPQTSVVLVGQPNNIEALASLIQGIGGLVNRAPQTPVHGIITDHSIISPNILSPSQLT</sequence>
<keyword evidence="2" id="KW-1185">Reference proteome</keyword>
<protein>
    <submittedName>
        <fullName evidence="1">Uncharacterized protein</fullName>
    </submittedName>
</protein>
<name>A0A0C3F2H5_PILCF</name>
<dbReference type="OrthoDB" id="3259884at2759"/>
<proteinExistence type="predicted"/>
<dbReference type="AlphaFoldDB" id="A0A0C3F2H5"/>
<dbReference type="InParanoid" id="A0A0C3F2H5"/>
<dbReference type="Proteomes" id="UP000054166">
    <property type="component" value="Unassembled WGS sequence"/>
</dbReference>
<accession>A0A0C3F2H5</accession>